<name>A0A401Q0U7_SCYTO</name>
<dbReference type="GO" id="GO:0005375">
    <property type="term" value="F:copper ion transmembrane transporter activity"/>
    <property type="evidence" value="ECO:0007669"/>
    <property type="project" value="UniProtKB-UniRule"/>
</dbReference>
<evidence type="ECO:0000256" key="2">
    <source>
        <dbReference type="ARBA" id="ARBA00022692"/>
    </source>
</evidence>
<dbReference type="PANTHER" id="PTHR12483:SF8">
    <property type="entry name" value="PROTEIN SLC31A2"/>
    <property type="match status" value="1"/>
</dbReference>
<feature type="transmembrane region" description="Helical" evidence="5">
    <location>
        <begin position="86"/>
        <end position="108"/>
    </location>
</feature>
<sequence length="140" mass="16043">MHMHFFVSDQVILLFDFWNVHSVAGMVLTVVIVLLMTVSYEMLKVETVKLDQKILDLMTATPNVQDETAETLPINPNARNTSDKRWIWVHVLQSLLHIIQVVLSYLLMLCAMSYNVWVFLSIIAGAGIGYFVAHPLIKWQ</sequence>
<keyword evidence="2 5" id="KW-0812">Transmembrane</keyword>
<evidence type="ECO:0000313" key="7">
    <source>
        <dbReference type="Proteomes" id="UP000288216"/>
    </source>
</evidence>
<accession>A0A401Q0U7</accession>
<comment type="caution">
    <text evidence="6">The sequence shown here is derived from an EMBL/GenBank/DDBJ whole genome shotgun (WGS) entry which is preliminary data.</text>
</comment>
<organism evidence="6 7">
    <name type="scientific">Scyliorhinus torazame</name>
    <name type="common">Cloudy catshark</name>
    <name type="synonym">Catulus torazame</name>
    <dbReference type="NCBI Taxonomy" id="75743"/>
    <lineage>
        <taxon>Eukaryota</taxon>
        <taxon>Metazoa</taxon>
        <taxon>Chordata</taxon>
        <taxon>Craniata</taxon>
        <taxon>Vertebrata</taxon>
        <taxon>Chondrichthyes</taxon>
        <taxon>Elasmobranchii</taxon>
        <taxon>Galeomorphii</taxon>
        <taxon>Galeoidea</taxon>
        <taxon>Carcharhiniformes</taxon>
        <taxon>Scyliorhinidae</taxon>
        <taxon>Scyliorhinus</taxon>
    </lineage>
</organism>
<dbReference type="EMBL" id="BFAA01015902">
    <property type="protein sequence ID" value="GCB79027.1"/>
    <property type="molecule type" value="Genomic_DNA"/>
</dbReference>
<feature type="transmembrane region" description="Helical" evidence="5">
    <location>
        <begin position="114"/>
        <end position="133"/>
    </location>
</feature>
<feature type="transmembrane region" description="Helical" evidence="5">
    <location>
        <begin position="20"/>
        <end position="43"/>
    </location>
</feature>
<dbReference type="Pfam" id="PF04145">
    <property type="entry name" value="Ctr"/>
    <property type="match status" value="1"/>
</dbReference>
<dbReference type="AlphaFoldDB" id="A0A401Q0U7"/>
<keyword evidence="5" id="KW-0813">Transport</keyword>
<dbReference type="Proteomes" id="UP000288216">
    <property type="component" value="Unassembled WGS sequence"/>
</dbReference>
<keyword evidence="5" id="KW-0186">Copper</keyword>
<evidence type="ECO:0000256" key="4">
    <source>
        <dbReference type="ARBA" id="ARBA00023136"/>
    </source>
</evidence>
<proteinExistence type="inferred from homology"/>
<gene>
    <name evidence="6" type="ORF">scyTo_0020167</name>
</gene>
<protein>
    <recommendedName>
        <fullName evidence="5">Copper transport protein</fullName>
    </recommendedName>
</protein>
<evidence type="ECO:0000313" key="6">
    <source>
        <dbReference type="EMBL" id="GCB79027.1"/>
    </source>
</evidence>
<evidence type="ECO:0000256" key="5">
    <source>
        <dbReference type="RuleBase" id="RU367022"/>
    </source>
</evidence>
<dbReference type="GO" id="GO:0031902">
    <property type="term" value="C:late endosome membrane"/>
    <property type="evidence" value="ECO:0007669"/>
    <property type="project" value="UniProtKB-SubCell"/>
</dbReference>
<dbReference type="PANTHER" id="PTHR12483">
    <property type="entry name" value="SOLUTE CARRIER FAMILY 31 COPPER TRANSPORTERS"/>
    <property type="match status" value="1"/>
</dbReference>
<keyword evidence="7" id="KW-1185">Reference proteome</keyword>
<comment type="subcellular location">
    <subcellularLocation>
        <location evidence="1">Late endosome membrane</location>
        <topology evidence="1">Multi-pass membrane protein</topology>
    </subcellularLocation>
    <subcellularLocation>
        <location evidence="5">Membrane</location>
        <topology evidence="5">Multi-pass membrane protein</topology>
    </subcellularLocation>
</comment>
<keyword evidence="5" id="KW-0406">Ion transport</keyword>
<comment type="similarity">
    <text evidence="5">Belongs to the copper transporter (Ctr) (TC 1.A.56) family. SLC31A subfamily.</text>
</comment>
<reference evidence="6 7" key="1">
    <citation type="journal article" date="2018" name="Nat. Ecol. Evol.">
        <title>Shark genomes provide insights into elasmobranch evolution and the origin of vertebrates.</title>
        <authorList>
            <person name="Hara Y"/>
            <person name="Yamaguchi K"/>
            <person name="Onimaru K"/>
            <person name="Kadota M"/>
            <person name="Koyanagi M"/>
            <person name="Keeley SD"/>
            <person name="Tatsumi K"/>
            <person name="Tanaka K"/>
            <person name="Motone F"/>
            <person name="Kageyama Y"/>
            <person name="Nozu R"/>
            <person name="Adachi N"/>
            <person name="Nishimura O"/>
            <person name="Nakagawa R"/>
            <person name="Tanegashima C"/>
            <person name="Kiyatake I"/>
            <person name="Matsumoto R"/>
            <person name="Murakumo K"/>
            <person name="Nishida K"/>
            <person name="Terakita A"/>
            <person name="Kuratani S"/>
            <person name="Sato K"/>
            <person name="Hyodo S Kuraku.S."/>
        </authorList>
    </citation>
    <scope>NUCLEOTIDE SEQUENCE [LARGE SCALE GENOMIC DNA]</scope>
</reference>
<dbReference type="STRING" id="75743.A0A401Q0U7"/>
<keyword evidence="5" id="KW-0187">Copper transport</keyword>
<keyword evidence="3 5" id="KW-1133">Transmembrane helix</keyword>
<keyword evidence="4 5" id="KW-0472">Membrane</keyword>
<dbReference type="OMA" id="SYNIWIF"/>
<evidence type="ECO:0000256" key="1">
    <source>
        <dbReference type="ARBA" id="ARBA00004107"/>
    </source>
</evidence>
<dbReference type="InterPro" id="IPR007274">
    <property type="entry name" value="Cop_transporter"/>
</dbReference>
<dbReference type="OrthoDB" id="73901at2759"/>
<evidence type="ECO:0000256" key="3">
    <source>
        <dbReference type="ARBA" id="ARBA00022989"/>
    </source>
</evidence>